<dbReference type="InterPro" id="IPR000182">
    <property type="entry name" value="GNAT_dom"/>
</dbReference>
<dbReference type="InterPro" id="IPR016181">
    <property type="entry name" value="Acyl_CoA_acyltransferase"/>
</dbReference>
<dbReference type="RefSeq" id="WP_345098219.1">
    <property type="nucleotide sequence ID" value="NZ_BAABGS010000012.1"/>
</dbReference>
<accession>A0ABW5DIP2</accession>
<gene>
    <name evidence="4" type="ORF">ACFSMZ_14440</name>
</gene>
<dbReference type="SUPFAM" id="SSF55729">
    <property type="entry name" value="Acyl-CoA N-acyltransferases (Nat)"/>
    <property type="match status" value="1"/>
</dbReference>
<dbReference type="Proteomes" id="UP001597373">
    <property type="component" value="Unassembled WGS sequence"/>
</dbReference>
<dbReference type="PANTHER" id="PTHR43877">
    <property type="entry name" value="AMINOALKYLPHOSPHONATE N-ACETYLTRANSFERASE-RELATED-RELATED"/>
    <property type="match status" value="1"/>
</dbReference>
<dbReference type="InterPro" id="IPR050832">
    <property type="entry name" value="Bact_Acetyltransf"/>
</dbReference>
<dbReference type="EC" id="2.3.-.-" evidence="4"/>
<organism evidence="4 5">
    <name type="scientific">Chelativorans composti</name>
    <dbReference type="NCBI Taxonomy" id="768533"/>
    <lineage>
        <taxon>Bacteria</taxon>
        <taxon>Pseudomonadati</taxon>
        <taxon>Pseudomonadota</taxon>
        <taxon>Alphaproteobacteria</taxon>
        <taxon>Hyphomicrobiales</taxon>
        <taxon>Phyllobacteriaceae</taxon>
        <taxon>Chelativorans</taxon>
    </lineage>
</organism>
<proteinExistence type="predicted"/>
<keyword evidence="5" id="KW-1185">Reference proteome</keyword>
<sequence length="161" mass="18009">MTIGIREAEDGDAVQMAAILNEIIEIGGLTAHLTRFDAERIRRTFIHPVRRISCFVALDGLQVRGFQALEWSDPEWPGEDRLPADWALVSTFVQPGHHRRGIGKALFKRTAAAAEAAGVRFIDATIRQENARAQAFYGSLGFEEYRRSADAVSKRFAPGWR</sequence>
<evidence type="ECO:0000313" key="5">
    <source>
        <dbReference type="Proteomes" id="UP001597373"/>
    </source>
</evidence>
<dbReference type="Gene3D" id="3.40.630.30">
    <property type="match status" value="1"/>
</dbReference>
<evidence type="ECO:0000313" key="4">
    <source>
        <dbReference type="EMBL" id="MFD2260948.1"/>
    </source>
</evidence>
<name>A0ABW5DIP2_9HYPH</name>
<dbReference type="Pfam" id="PF00583">
    <property type="entry name" value="Acetyltransf_1"/>
    <property type="match status" value="1"/>
</dbReference>
<dbReference type="GO" id="GO:0016746">
    <property type="term" value="F:acyltransferase activity"/>
    <property type="evidence" value="ECO:0007669"/>
    <property type="project" value="UniProtKB-KW"/>
</dbReference>
<dbReference type="EMBL" id="JBHUIR010000054">
    <property type="protein sequence ID" value="MFD2260948.1"/>
    <property type="molecule type" value="Genomic_DNA"/>
</dbReference>
<comment type="caution">
    <text evidence="4">The sequence shown here is derived from an EMBL/GenBank/DDBJ whole genome shotgun (WGS) entry which is preliminary data.</text>
</comment>
<feature type="domain" description="N-acetyltransferase" evidence="3">
    <location>
        <begin position="3"/>
        <end position="161"/>
    </location>
</feature>
<protein>
    <submittedName>
        <fullName evidence="4">GNAT family N-acetyltransferase</fullName>
        <ecNumber evidence="4">2.3.-.-</ecNumber>
    </submittedName>
</protein>
<keyword evidence="2 4" id="KW-0012">Acyltransferase</keyword>
<evidence type="ECO:0000256" key="2">
    <source>
        <dbReference type="ARBA" id="ARBA00023315"/>
    </source>
</evidence>
<reference evidence="5" key="1">
    <citation type="journal article" date="2019" name="Int. J. Syst. Evol. Microbiol.">
        <title>The Global Catalogue of Microorganisms (GCM) 10K type strain sequencing project: providing services to taxonomists for standard genome sequencing and annotation.</title>
        <authorList>
            <consortium name="The Broad Institute Genomics Platform"/>
            <consortium name="The Broad Institute Genome Sequencing Center for Infectious Disease"/>
            <person name="Wu L."/>
            <person name="Ma J."/>
        </authorList>
    </citation>
    <scope>NUCLEOTIDE SEQUENCE [LARGE SCALE GENOMIC DNA]</scope>
    <source>
        <strain evidence="5">KCTC 23707</strain>
    </source>
</reference>
<keyword evidence="1 4" id="KW-0808">Transferase</keyword>
<dbReference type="PROSITE" id="PS51186">
    <property type="entry name" value="GNAT"/>
    <property type="match status" value="1"/>
</dbReference>
<evidence type="ECO:0000259" key="3">
    <source>
        <dbReference type="PROSITE" id="PS51186"/>
    </source>
</evidence>
<dbReference type="CDD" id="cd04301">
    <property type="entry name" value="NAT_SF"/>
    <property type="match status" value="1"/>
</dbReference>
<evidence type="ECO:0000256" key="1">
    <source>
        <dbReference type="ARBA" id="ARBA00022679"/>
    </source>
</evidence>